<dbReference type="GO" id="GO:0016787">
    <property type="term" value="F:hydrolase activity"/>
    <property type="evidence" value="ECO:0007669"/>
    <property type="project" value="UniProtKB-KW"/>
</dbReference>
<dbReference type="InterPro" id="IPR018550">
    <property type="entry name" value="Lipid-A_deacylase-rel"/>
</dbReference>
<protein>
    <submittedName>
        <fullName evidence="2">Acyloxyacyl hydrolase</fullName>
    </submittedName>
</protein>
<keyword evidence="3" id="KW-1185">Reference proteome</keyword>
<sequence>MKTILSPLCATVLVLSSQLANADQWNLGLGYGKQPSANPDQNNSSFDLSYTFYRTSLFDCDNWEFQLGAGYSYLWTDADINEDLHLFSIKTTLRYYFLERDWIRPFLNVTIAPAYMTEDSLGYRRQGSNFIFDDHFGVGAYFGENKDWEVMFSYRHLSNANLSKPNPGIDIPFNLSIGKKF</sequence>
<comment type="caution">
    <text evidence="2">The sequence shown here is derived from an EMBL/GenBank/DDBJ whole genome shotgun (WGS) entry which is preliminary data.</text>
</comment>
<dbReference type="EMBL" id="JAENIM010000034">
    <property type="protein sequence ID" value="MBK1790834.1"/>
    <property type="molecule type" value="Genomic_DNA"/>
</dbReference>
<keyword evidence="1" id="KW-0732">Signal</keyword>
<evidence type="ECO:0000313" key="2">
    <source>
        <dbReference type="EMBL" id="MBK1790834.1"/>
    </source>
</evidence>
<proteinExistence type="predicted"/>
<organism evidence="2 3">
    <name type="scientific">Persicirhabdus sediminis</name>
    <dbReference type="NCBI Taxonomy" id="454144"/>
    <lineage>
        <taxon>Bacteria</taxon>
        <taxon>Pseudomonadati</taxon>
        <taxon>Verrucomicrobiota</taxon>
        <taxon>Verrucomicrobiia</taxon>
        <taxon>Verrucomicrobiales</taxon>
        <taxon>Verrucomicrobiaceae</taxon>
        <taxon>Persicirhabdus</taxon>
    </lineage>
</organism>
<dbReference type="AlphaFoldDB" id="A0A8J7MFG9"/>
<dbReference type="InterPro" id="IPR011250">
    <property type="entry name" value="OMP/PagP_B-barrel"/>
</dbReference>
<dbReference type="SUPFAM" id="SSF56925">
    <property type="entry name" value="OMPA-like"/>
    <property type="match status" value="1"/>
</dbReference>
<gene>
    <name evidence="2" type="ORF">JIN82_06660</name>
</gene>
<keyword evidence="2" id="KW-0378">Hydrolase</keyword>
<feature type="signal peptide" evidence="1">
    <location>
        <begin position="1"/>
        <end position="22"/>
    </location>
</feature>
<dbReference type="Proteomes" id="UP000624703">
    <property type="component" value="Unassembled WGS sequence"/>
</dbReference>
<feature type="chain" id="PRO_5035264851" evidence="1">
    <location>
        <begin position="23"/>
        <end position="181"/>
    </location>
</feature>
<evidence type="ECO:0000256" key="1">
    <source>
        <dbReference type="SAM" id="SignalP"/>
    </source>
</evidence>
<dbReference type="Pfam" id="PF09411">
    <property type="entry name" value="PagL"/>
    <property type="match status" value="1"/>
</dbReference>
<name>A0A8J7MFG9_9BACT</name>
<accession>A0A8J7MFG9</accession>
<reference evidence="2" key="1">
    <citation type="submission" date="2021-01" db="EMBL/GenBank/DDBJ databases">
        <title>Modified the classification status of verrucomicrobia.</title>
        <authorList>
            <person name="Feng X."/>
        </authorList>
    </citation>
    <scope>NUCLEOTIDE SEQUENCE</scope>
    <source>
        <strain evidence="2">_KCTC 22039</strain>
    </source>
</reference>
<evidence type="ECO:0000313" key="3">
    <source>
        <dbReference type="Proteomes" id="UP000624703"/>
    </source>
</evidence>
<dbReference type="Gene3D" id="2.40.160.20">
    <property type="match status" value="1"/>
</dbReference>